<comment type="cofactor">
    <cofactor evidence="1">
        <name>Mg(2+)</name>
        <dbReference type="ChEBI" id="CHEBI:18420"/>
    </cofactor>
</comment>
<dbReference type="SMART" id="SM00267">
    <property type="entry name" value="GGDEF"/>
    <property type="match status" value="1"/>
</dbReference>
<evidence type="ECO:0000256" key="2">
    <source>
        <dbReference type="ARBA" id="ARBA00004533"/>
    </source>
</evidence>
<feature type="domain" description="GGDEF" evidence="5">
    <location>
        <begin position="179"/>
        <end position="310"/>
    </location>
</feature>
<evidence type="ECO:0000256" key="1">
    <source>
        <dbReference type="ARBA" id="ARBA00001946"/>
    </source>
</evidence>
<evidence type="ECO:0000256" key="3">
    <source>
        <dbReference type="ARBA" id="ARBA00012528"/>
    </source>
</evidence>
<comment type="caution">
    <text evidence="6">The sequence shown here is derived from an EMBL/GenBank/DDBJ whole genome shotgun (WGS) entry which is preliminary data.</text>
</comment>
<dbReference type="RefSeq" id="WP_087270812.1">
    <property type="nucleotide sequence ID" value="NZ_CP167995.1"/>
</dbReference>
<protein>
    <recommendedName>
        <fullName evidence="3">diguanylate cyclase</fullName>
        <ecNumber evidence="3">2.7.7.65</ecNumber>
    </recommendedName>
</protein>
<dbReference type="CDD" id="cd01949">
    <property type="entry name" value="GGDEF"/>
    <property type="match status" value="1"/>
</dbReference>
<dbReference type="InterPro" id="IPR000160">
    <property type="entry name" value="GGDEF_dom"/>
</dbReference>
<dbReference type="InterPro" id="IPR043128">
    <property type="entry name" value="Rev_trsase/Diguanyl_cyclase"/>
</dbReference>
<reference evidence="6 7" key="1">
    <citation type="journal article" date="2017" name="Syst. Appl. Microbiol.">
        <title>Pseudomonas caspiana sp. nov., a citrus pathogen in the Pseudomonas syringae phylogenetic group.</title>
        <authorList>
            <person name="Busquets A."/>
            <person name="Gomila M."/>
            <person name="Beiki F."/>
            <person name="Mulet M."/>
            <person name="Rahimian H."/>
            <person name="Garcia-Valdes E."/>
            <person name="Lalucat J."/>
        </authorList>
    </citation>
    <scope>NUCLEOTIDE SEQUENCE [LARGE SCALE GENOMIC DNA]</scope>
    <source>
        <strain evidence="6 7">FBF102</strain>
    </source>
</reference>
<dbReference type="Pfam" id="PF00990">
    <property type="entry name" value="GGDEF"/>
    <property type="match status" value="1"/>
</dbReference>
<dbReference type="EMBL" id="LOHF01000017">
    <property type="protein sequence ID" value="OUM72315.1"/>
    <property type="molecule type" value="Genomic_DNA"/>
</dbReference>
<evidence type="ECO:0000256" key="4">
    <source>
        <dbReference type="ARBA" id="ARBA00034247"/>
    </source>
</evidence>
<organism evidence="6 7">
    <name type="scientific">Pseudomonas caspiana</name>
    <dbReference type="NCBI Taxonomy" id="1451454"/>
    <lineage>
        <taxon>Bacteria</taxon>
        <taxon>Pseudomonadati</taxon>
        <taxon>Pseudomonadota</taxon>
        <taxon>Gammaproteobacteria</taxon>
        <taxon>Pseudomonadales</taxon>
        <taxon>Pseudomonadaceae</taxon>
        <taxon>Pseudomonas</taxon>
    </lineage>
</organism>
<evidence type="ECO:0000313" key="7">
    <source>
        <dbReference type="Proteomes" id="UP000195440"/>
    </source>
</evidence>
<evidence type="ECO:0000259" key="5">
    <source>
        <dbReference type="PROSITE" id="PS50887"/>
    </source>
</evidence>
<dbReference type="InterPro" id="IPR029787">
    <property type="entry name" value="Nucleotide_cyclase"/>
</dbReference>
<sequence>MISPIPSNAIDFDAAKLKRLGLYQRQAQHTPQAPVDLEQLTQQLGLQLQTSLETERLLSMFLQGVQRLIPIDGLIYEYAASDLYLELGEKAMHSVSYNLSNDGEPLGLFKFERSKRFSEEEFAALESLMTCMLFPLRNALLYRAAMQSALRDPLTDTGNRIAMDQTLTREIELSRRNSQPLSLLMLDIDHFKRVNDTFGHAIGDEVLKSIAHTIKSQLRNIDRIFRYGGEEFLVVLSNTDRETAGLMGERLRQAAQDLLHPSLNNALDLTISLGCSTLLPAESADSLMRRADIALYVAKRQGRNRLAMAG</sequence>
<dbReference type="Proteomes" id="UP000195440">
    <property type="component" value="Unassembled WGS sequence"/>
</dbReference>
<dbReference type="OrthoDB" id="9812260at2"/>
<dbReference type="AlphaFoldDB" id="A0A1Y3NXI2"/>
<dbReference type="PROSITE" id="PS50887">
    <property type="entry name" value="GGDEF"/>
    <property type="match status" value="1"/>
</dbReference>
<dbReference type="PANTHER" id="PTHR45138">
    <property type="entry name" value="REGULATORY COMPONENTS OF SENSORY TRANSDUCTION SYSTEM"/>
    <property type="match status" value="1"/>
</dbReference>
<dbReference type="PANTHER" id="PTHR45138:SF9">
    <property type="entry name" value="DIGUANYLATE CYCLASE DGCM-RELATED"/>
    <property type="match status" value="1"/>
</dbReference>
<gene>
    <name evidence="6" type="ORF">AUC60_18350</name>
</gene>
<dbReference type="InterPro" id="IPR050469">
    <property type="entry name" value="Diguanylate_Cyclase"/>
</dbReference>
<evidence type="ECO:0000313" key="6">
    <source>
        <dbReference type="EMBL" id="OUM72315.1"/>
    </source>
</evidence>
<accession>A0A1Y3NXI2</accession>
<dbReference type="NCBIfam" id="TIGR00254">
    <property type="entry name" value="GGDEF"/>
    <property type="match status" value="1"/>
</dbReference>
<dbReference type="Gene3D" id="3.30.70.270">
    <property type="match status" value="1"/>
</dbReference>
<dbReference type="GO" id="GO:0043709">
    <property type="term" value="P:cell adhesion involved in single-species biofilm formation"/>
    <property type="evidence" value="ECO:0007669"/>
    <property type="project" value="TreeGrafter"/>
</dbReference>
<comment type="catalytic activity">
    <reaction evidence="4">
        <text>2 GTP = 3',3'-c-di-GMP + 2 diphosphate</text>
        <dbReference type="Rhea" id="RHEA:24898"/>
        <dbReference type="ChEBI" id="CHEBI:33019"/>
        <dbReference type="ChEBI" id="CHEBI:37565"/>
        <dbReference type="ChEBI" id="CHEBI:58805"/>
        <dbReference type="EC" id="2.7.7.65"/>
    </reaction>
</comment>
<dbReference type="SUPFAM" id="SSF55073">
    <property type="entry name" value="Nucleotide cyclase"/>
    <property type="match status" value="1"/>
</dbReference>
<dbReference type="GO" id="GO:1902201">
    <property type="term" value="P:negative regulation of bacterial-type flagellum-dependent cell motility"/>
    <property type="evidence" value="ECO:0007669"/>
    <property type="project" value="TreeGrafter"/>
</dbReference>
<comment type="subcellular location">
    <subcellularLocation>
        <location evidence="2">Cell inner membrane</location>
    </subcellularLocation>
</comment>
<name>A0A1Y3NXI2_9PSED</name>
<dbReference type="GO" id="GO:0052621">
    <property type="term" value="F:diguanylate cyclase activity"/>
    <property type="evidence" value="ECO:0007669"/>
    <property type="project" value="UniProtKB-EC"/>
</dbReference>
<dbReference type="FunFam" id="3.30.70.270:FF:000001">
    <property type="entry name" value="Diguanylate cyclase domain protein"/>
    <property type="match status" value="1"/>
</dbReference>
<keyword evidence="7" id="KW-1185">Reference proteome</keyword>
<dbReference type="GO" id="GO:0005886">
    <property type="term" value="C:plasma membrane"/>
    <property type="evidence" value="ECO:0007669"/>
    <property type="project" value="UniProtKB-SubCell"/>
</dbReference>
<proteinExistence type="predicted"/>
<dbReference type="EC" id="2.7.7.65" evidence="3"/>